<dbReference type="SUPFAM" id="SSF82866">
    <property type="entry name" value="Multidrug efflux transporter AcrB transmembrane domain"/>
    <property type="match status" value="1"/>
</dbReference>
<accession>X0V1H6</accession>
<dbReference type="GO" id="GO:0042910">
    <property type="term" value="F:xenobiotic transmembrane transporter activity"/>
    <property type="evidence" value="ECO:0007669"/>
    <property type="project" value="TreeGrafter"/>
</dbReference>
<keyword evidence="1" id="KW-1133">Transmembrane helix</keyword>
<organism evidence="2">
    <name type="scientific">marine sediment metagenome</name>
    <dbReference type="NCBI Taxonomy" id="412755"/>
    <lineage>
        <taxon>unclassified sequences</taxon>
        <taxon>metagenomes</taxon>
        <taxon>ecological metagenomes</taxon>
    </lineage>
</organism>
<feature type="transmembrane region" description="Helical" evidence="1">
    <location>
        <begin position="105"/>
        <end position="129"/>
    </location>
</feature>
<gene>
    <name evidence="2" type="ORF">S01H1_36540</name>
</gene>
<dbReference type="Gene3D" id="1.20.1640.10">
    <property type="entry name" value="Multidrug efflux transporter AcrB transmembrane domain"/>
    <property type="match status" value="2"/>
</dbReference>
<feature type="non-terminal residue" evidence="2">
    <location>
        <position position="1"/>
    </location>
</feature>
<feature type="transmembrane region" description="Helical" evidence="1">
    <location>
        <begin position="201"/>
        <end position="219"/>
    </location>
</feature>
<dbReference type="Gene3D" id="3.30.70.1430">
    <property type="entry name" value="Multidrug efflux transporter AcrB pore domain"/>
    <property type="match status" value="1"/>
</dbReference>
<feature type="transmembrane region" description="Helical" evidence="1">
    <location>
        <begin position="64"/>
        <end position="84"/>
    </location>
</feature>
<feature type="transmembrane region" description="Helical" evidence="1">
    <location>
        <begin position="12"/>
        <end position="31"/>
    </location>
</feature>
<dbReference type="Pfam" id="PF00873">
    <property type="entry name" value="ACR_tran"/>
    <property type="match status" value="1"/>
</dbReference>
<name>X0V1H6_9ZZZZ</name>
<dbReference type="AlphaFoldDB" id="X0V1H6"/>
<comment type="caution">
    <text evidence="2">The sequence shown here is derived from an EMBL/GenBank/DDBJ whole genome shotgun (WGS) entry which is preliminary data.</text>
</comment>
<dbReference type="PANTHER" id="PTHR32063:SF73">
    <property type="entry name" value="RND SUPERFAMILY EFFLUX PUMP PERMEASE COMPONENT 1"/>
    <property type="match status" value="1"/>
</dbReference>
<reference evidence="2" key="1">
    <citation type="journal article" date="2014" name="Front. Microbiol.">
        <title>High frequency of phylogenetically diverse reductive dehalogenase-homologous genes in deep subseafloor sedimentary metagenomes.</title>
        <authorList>
            <person name="Kawai M."/>
            <person name="Futagami T."/>
            <person name="Toyoda A."/>
            <person name="Takaki Y."/>
            <person name="Nishi S."/>
            <person name="Hori S."/>
            <person name="Arai W."/>
            <person name="Tsubouchi T."/>
            <person name="Morono Y."/>
            <person name="Uchiyama I."/>
            <person name="Ito T."/>
            <person name="Fujiyama A."/>
            <person name="Inagaki F."/>
            <person name="Takami H."/>
        </authorList>
    </citation>
    <scope>NUCLEOTIDE SEQUENCE</scope>
    <source>
        <strain evidence="2">Expedition CK06-06</strain>
    </source>
</reference>
<dbReference type="PANTHER" id="PTHR32063">
    <property type="match status" value="1"/>
</dbReference>
<dbReference type="PRINTS" id="PR00702">
    <property type="entry name" value="ACRIFLAVINRP"/>
</dbReference>
<keyword evidence="1" id="KW-0472">Membrane</keyword>
<sequence length="270" mass="29953">QGEAVVSSLNELLKAGLFGAVLAIVILFVFLRQWTTTFIVAMAVPISLLVTLAFMYFLNMSLNILSMVGLILAVGMLVDNAVVVSENIYRHQRYIPNKNQATITAVNEVALAITAGTSTTAIVFLPNVLNQQGEISLQIKHVATSLCIALGVSLILAQTIVPLIISKIKSSQNNIKYTLIDRLIGQYKRALNWLLIHRKTSSIIIILVLLSVAVPFTIVKKDMFPSQENRELRLFYNVNDSYTVERVVAAVDIVEEFLFSNQKKFKIESV</sequence>
<dbReference type="InterPro" id="IPR001036">
    <property type="entry name" value="Acrflvin-R"/>
</dbReference>
<evidence type="ECO:0000256" key="1">
    <source>
        <dbReference type="SAM" id="Phobius"/>
    </source>
</evidence>
<proteinExistence type="predicted"/>
<feature type="transmembrane region" description="Helical" evidence="1">
    <location>
        <begin position="141"/>
        <end position="165"/>
    </location>
</feature>
<evidence type="ECO:0008006" key="3">
    <source>
        <dbReference type="Google" id="ProtNLM"/>
    </source>
</evidence>
<feature type="non-terminal residue" evidence="2">
    <location>
        <position position="270"/>
    </location>
</feature>
<protein>
    <recommendedName>
        <fullName evidence="3">SSD domain-containing protein</fullName>
    </recommendedName>
</protein>
<dbReference type="GO" id="GO:0005886">
    <property type="term" value="C:plasma membrane"/>
    <property type="evidence" value="ECO:0007669"/>
    <property type="project" value="TreeGrafter"/>
</dbReference>
<evidence type="ECO:0000313" key="2">
    <source>
        <dbReference type="EMBL" id="GAG05302.1"/>
    </source>
</evidence>
<feature type="transmembrane region" description="Helical" evidence="1">
    <location>
        <begin position="38"/>
        <end position="58"/>
    </location>
</feature>
<keyword evidence="1" id="KW-0812">Transmembrane</keyword>
<dbReference type="EMBL" id="BARS01022899">
    <property type="protein sequence ID" value="GAG05302.1"/>
    <property type="molecule type" value="Genomic_DNA"/>
</dbReference>